<dbReference type="InterPro" id="IPR005171">
    <property type="entry name" value="Cyt_c_oxidase_su4_prok"/>
</dbReference>
<proteinExistence type="inferred from homology"/>
<dbReference type="OrthoDB" id="7278008at2"/>
<keyword evidence="8 14" id="KW-0472">Membrane</keyword>
<comment type="similarity">
    <text evidence="2">Belongs to the cytochrome c oxidase bacterial subunit 4 family.</text>
</comment>
<dbReference type="GO" id="GO:0019646">
    <property type="term" value="P:aerobic electron transport chain"/>
    <property type="evidence" value="ECO:0007669"/>
    <property type="project" value="TreeGrafter"/>
</dbReference>
<evidence type="ECO:0000256" key="13">
    <source>
        <dbReference type="ARBA" id="ARBA00032185"/>
    </source>
</evidence>
<feature type="transmembrane region" description="Helical" evidence="14">
    <location>
        <begin position="46"/>
        <end position="68"/>
    </location>
</feature>
<comment type="subunit">
    <text evidence="3">Heterooctamer of two A chains, two B chains, two C chains and two D chains.</text>
</comment>
<accession>A0A318T2F9</accession>
<evidence type="ECO:0000256" key="11">
    <source>
        <dbReference type="ARBA" id="ARBA00030211"/>
    </source>
</evidence>
<evidence type="ECO:0000256" key="9">
    <source>
        <dbReference type="ARBA" id="ARBA00025694"/>
    </source>
</evidence>
<dbReference type="EMBL" id="QJTE01000001">
    <property type="protein sequence ID" value="PYE86177.1"/>
    <property type="molecule type" value="Genomic_DNA"/>
</dbReference>
<gene>
    <name evidence="15" type="ORF">DFP88_101854</name>
</gene>
<evidence type="ECO:0000256" key="1">
    <source>
        <dbReference type="ARBA" id="ARBA00004651"/>
    </source>
</evidence>
<dbReference type="Pfam" id="PF03626">
    <property type="entry name" value="COX4_pro"/>
    <property type="match status" value="1"/>
</dbReference>
<sequence length="109" mass="12234">MTGPRNEEEHEELRRERRALTIGAVQALILTCAAFAIPATGLLTGLAALAGIALLGVLQIAVHFRWFLHLDLRRSHRHDLQLVLFTVLIVTLMVGGSIWILFDLHDRMM</sequence>
<comment type="caution">
    <text evidence="15">The sequence shown here is derived from an EMBL/GenBank/DDBJ whole genome shotgun (WGS) entry which is preliminary data.</text>
</comment>
<dbReference type="Proteomes" id="UP000248311">
    <property type="component" value="Unassembled WGS sequence"/>
</dbReference>
<feature type="transmembrane region" description="Helical" evidence="14">
    <location>
        <begin position="20"/>
        <end position="40"/>
    </location>
</feature>
<evidence type="ECO:0000256" key="12">
    <source>
        <dbReference type="ARBA" id="ARBA00031887"/>
    </source>
</evidence>
<evidence type="ECO:0000256" key="7">
    <source>
        <dbReference type="ARBA" id="ARBA00022989"/>
    </source>
</evidence>
<dbReference type="GO" id="GO:0015078">
    <property type="term" value="F:proton transmembrane transporter activity"/>
    <property type="evidence" value="ECO:0007669"/>
    <property type="project" value="TreeGrafter"/>
</dbReference>
<evidence type="ECO:0000256" key="2">
    <source>
        <dbReference type="ARBA" id="ARBA00008079"/>
    </source>
</evidence>
<keyword evidence="6 14" id="KW-0812">Transmembrane</keyword>
<dbReference type="PANTHER" id="PTHR36835:SF1">
    <property type="entry name" value="CYTOCHROME BO(3) UBIQUINOL OXIDASE SUBUNIT 4"/>
    <property type="match status" value="1"/>
</dbReference>
<name>A0A318T2F9_9RHOB</name>
<keyword evidence="7 14" id="KW-1133">Transmembrane helix</keyword>
<organism evidence="15 16">
    <name type="scientific">Pseudoroseicyclus aestuarii</name>
    <dbReference type="NCBI Taxonomy" id="1795041"/>
    <lineage>
        <taxon>Bacteria</taxon>
        <taxon>Pseudomonadati</taxon>
        <taxon>Pseudomonadota</taxon>
        <taxon>Alphaproteobacteria</taxon>
        <taxon>Rhodobacterales</taxon>
        <taxon>Paracoccaceae</taxon>
        <taxon>Pseudoroseicyclus</taxon>
    </lineage>
</organism>
<evidence type="ECO:0000256" key="6">
    <source>
        <dbReference type="ARBA" id="ARBA00022692"/>
    </source>
</evidence>
<evidence type="ECO:0000256" key="5">
    <source>
        <dbReference type="ARBA" id="ARBA00022475"/>
    </source>
</evidence>
<comment type="subcellular location">
    <subcellularLocation>
        <location evidence="1">Cell membrane</location>
        <topology evidence="1">Multi-pass membrane protein</topology>
    </subcellularLocation>
</comment>
<keyword evidence="16" id="KW-1185">Reference proteome</keyword>
<reference evidence="15 16" key="1">
    <citation type="submission" date="2018-06" db="EMBL/GenBank/DDBJ databases">
        <title>Genomic Encyclopedia of Type Strains, Phase III (KMG-III): the genomes of soil and plant-associated and newly described type strains.</title>
        <authorList>
            <person name="Whitman W."/>
        </authorList>
    </citation>
    <scope>NUCLEOTIDE SEQUENCE [LARGE SCALE GENOMIC DNA]</scope>
    <source>
        <strain evidence="15 16">CECT 9025</strain>
    </source>
</reference>
<protein>
    <recommendedName>
        <fullName evidence="4">Cytochrome bo(3) ubiquinol oxidase subunit 4</fullName>
    </recommendedName>
    <alternativeName>
        <fullName evidence="13">Cytochrome o ubiquinol oxidase subunit 4</fullName>
    </alternativeName>
    <alternativeName>
        <fullName evidence="10">Oxidase bo(3) subunit 4</fullName>
    </alternativeName>
    <alternativeName>
        <fullName evidence="11">Ubiquinol oxidase polypeptide IV</fullName>
    </alternativeName>
    <alternativeName>
        <fullName evidence="12">Ubiquinol oxidase subunit 4</fullName>
    </alternativeName>
</protein>
<comment type="function">
    <text evidence="9">Cytochrome bo(3) ubiquinol terminal oxidase is the component of the aerobic respiratory chain of E.coli that predominates when cells are grown at high aeration. Has proton pump activity across the membrane in addition to electron transfer, pumping 2 protons/electron.</text>
</comment>
<dbReference type="GO" id="GO:0009319">
    <property type="term" value="C:cytochrome o ubiquinol oxidase complex"/>
    <property type="evidence" value="ECO:0007669"/>
    <property type="project" value="TreeGrafter"/>
</dbReference>
<evidence type="ECO:0000256" key="14">
    <source>
        <dbReference type="SAM" id="Phobius"/>
    </source>
</evidence>
<dbReference type="GO" id="GO:0009486">
    <property type="term" value="F:cytochrome bo3 ubiquinol oxidase activity"/>
    <property type="evidence" value="ECO:0007669"/>
    <property type="project" value="TreeGrafter"/>
</dbReference>
<dbReference type="PANTHER" id="PTHR36835">
    <property type="entry name" value="CYTOCHROME BO(3) UBIQUINOL OXIDASE SUBUNIT 4"/>
    <property type="match status" value="1"/>
</dbReference>
<dbReference type="InterPro" id="IPR050968">
    <property type="entry name" value="Cytochrome_c_oxidase_bac_sub4"/>
</dbReference>
<evidence type="ECO:0000256" key="3">
    <source>
        <dbReference type="ARBA" id="ARBA00011700"/>
    </source>
</evidence>
<feature type="transmembrane region" description="Helical" evidence="14">
    <location>
        <begin position="80"/>
        <end position="102"/>
    </location>
</feature>
<dbReference type="RefSeq" id="WP_110813167.1">
    <property type="nucleotide sequence ID" value="NZ_QJTE01000001.1"/>
</dbReference>
<dbReference type="GO" id="GO:0005886">
    <property type="term" value="C:plasma membrane"/>
    <property type="evidence" value="ECO:0007669"/>
    <property type="project" value="UniProtKB-SubCell"/>
</dbReference>
<evidence type="ECO:0000256" key="4">
    <source>
        <dbReference type="ARBA" id="ARBA00014689"/>
    </source>
</evidence>
<evidence type="ECO:0000313" key="16">
    <source>
        <dbReference type="Proteomes" id="UP000248311"/>
    </source>
</evidence>
<keyword evidence="5" id="KW-1003">Cell membrane</keyword>
<dbReference type="AlphaFoldDB" id="A0A318T2F9"/>
<evidence type="ECO:0000256" key="8">
    <source>
        <dbReference type="ARBA" id="ARBA00023136"/>
    </source>
</evidence>
<evidence type="ECO:0000256" key="10">
    <source>
        <dbReference type="ARBA" id="ARBA00030071"/>
    </source>
</evidence>
<evidence type="ECO:0000313" key="15">
    <source>
        <dbReference type="EMBL" id="PYE86177.1"/>
    </source>
</evidence>
<dbReference type="GO" id="GO:0015990">
    <property type="term" value="P:electron transport coupled proton transport"/>
    <property type="evidence" value="ECO:0007669"/>
    <property type="project" value="TreeGrafter"/>
</dbReference>